<dbReference type="Gene3D" id="2.40.70.10">
    <property type="entry name" value="Acid Proteases"/>
    <property type="match status" value="2"/>
</dbReference>
<keyword evidence="6" id="KW-0732">Signal</keyword>
<dbReference type="GO" id="GO:0004190">
    <property type="term" value="F:aspartic-type endopeptidase activity"/>
    <property type="evidence" value="ECO:0007669"/>
    <property type="project" value="UniProtKB-KW"/>
</dbReference>
<evidence type="ECO:0000256" key="2">
    <source>
        <dbReference type="ARBA" id="ARBA00022670"/>
    </source>
</evidence>
<feature type="chain" id="PRO_5023943689" description="Peptidase A1 domain-containing protein" evidence="6">
    <location>
        <begin position="30"/>
        <end position="349"/>
    </location>
</feature>
<feature type="domain" description="Peptidase A1" evidence="7">
    <location>
        <begin position="1"/>
        <end position="342"/>
    </location>
</feature>
<dbReference type="InterPro" id="IPR033121">
    <property type="entry name" value="PEPTIDASE_A1"/>
</dbReference>
<keyword evidence="3" id="KW-0064">Aspartyl protease</keyword>
<evidence type="ECO:0000313" key="8">
    <source>
        <dbReference type="EMBL" id="VVW53429.1"/>
    </source>
</evidence>
<name>A0A5K1ERV2_9MAGN</name>
<evidence type="ECO:0000256" key="6">
    <source>
        <dbReference type="SAM" id="SignalP"/>
    </source>
</evidence>
<organism evidence="8">
    <name type="scientific">Nymphaea colorata</name>
    <name type="common">pocket water lily</name>
    <dbReference type="NCBI Taxonomy" id="210225"/>
    <lineage>
        <taxon>Eukaryota</taxon>
        <taxon>Viridiplantae</taxon>
        <taxon>Streptophyta</taxon>
        <taxon>Embryophyta</taxon>
        <taxon>Tracheophyta</taxon>
        <taxon>Spermatophyta</taxon>
        <taxon>Magnoliopsida</taxon>
        <taxon>Nymphaeales</taxon>
        <taxon>Nymphaeaceae</taxon>
        <taxon>Nymphaea</taxon>
    </lineage>
</organism>
<dbReference type="GO" id="GO:0006508">
    <property type="term" value="P:proteolysis"/>
    <property type="evidence" value="ECO:0007669"/>
    <property type="project" value="UniProtKB-KW"/>
</dbReference>
<evidence type="ECO:0000256" key="5">
    <source>
        <dbReference type="ARBA" id="ARBA00023180"/>
    </source>
</evidence>
<dbReference type="InterPro" id="IPR032799">
    <property type="entry name" value="TAXi_C"/>
</dbReference>
<gene>
    <name evidence="8" type="ORF">NYM_LOCUS23169</name>
</gene>
<dbReference type="Pfam" id="PF14541">
    <property type="entry name" value="TAXi_C"/>
    <property type="match status" value="1"/>
</dbReference>
<dbReference type="SUPFAM" id="SSF50630">
    <property type="entry name" value="Acid proteases"/>
    <property type="match status" value="1"/>
</dbReference>
<comment type="similarity">
    <text evidence="1">Belongs to the peptidase A1 family.</text>
</comment>
<dbReference type="InterPro" id="IPR032861">
    <property type="entry name" value="TAXi_N"/>
</dbReference>
<evidence type="ECO:0000259" key="7">
    <source>
        <dbReference type="PROSITE" id="PS51767"/>
    </source>
</evidence>
<evidence type="ECO:0000256" key="1">
    <source>
        <dbReference type="ARBA" id="ARBA00007447"/>
    </source>
</evidence>
<protein>
    <recommendedName>
        <fullName evidence="7">Peptidase A1 domain-containing protein</fullName>
    </recommendedName>
</protein>
<sequence>MKLSLATPSHLYWATLVTVSDLIWTMCHPCDSCSGQTSMFDPLQSSTYKSQTCSASSCMELPIHGCTINQLCGFIYSYEDNSFVEVILASETLLFDNGAGTIKLPEIVSGCVHQDGPPNPSLLEVPDLVGLGGGPLSLVNQIGSSIDDKFAYCLPPNSNEITSDSSNPVRTQSFQARKGFKKCQWHQVVLTYHVLNLIDISIGNNRLKIQFGGAQMTALLGDARSIIIDSGTTLTYLAKDVYDQVANVVANVINHECFYPAKQDYLCHHVENNGDPYEGLPEMTFHFANADWKLPPSNIFRMVESVIACLAIKDGEVPIFGNVVQPNMHVKYDLGKRLLSLAPAECTQG</sequence>
<dbReference type="EMBL" id="LR721785">
    <property type="protein sequence ID" value="VVW53429.1"/>
    <property type="molecule type" value="Genomic_DNA"/>
</dbReference>
<dbReference type="PANTHER" id="PTHR47967">
    <property type="entry name" value="OS07G0603500 PROTEIN-RELATED"/>
    <property type="match status" value="1"/>
</dbReference>
<dbReference type="Gramene" id="NC7G0201510.1">
    <property type="protein sequence ID" value="NC7G0201510.1:cds"/>
    <property type="gene ID" value="NC7G0201510"/>
</dbReference>
<dbReference type="CDD" id="cd05476">
    <property type="entry name" value="pepsin_A_like_plant"/>
    <property type="match status" value="1"/>
</dbReference>
<keyword evidence="5" id="KW-0325">Glycoprotein</keyword>
<evidence type="ECO:0000256" key="4">
    <source>
        <dbReference type="ARBA" id="ARBA00022801"/>
    </source>
</evidence>
<dbReference type="InterPro" id="IPR021109">
    <property type="entry name" value="Peptidase_aspartic_dom_sf"/>
</dbReference>
<keyword evidence="2" id="KW-0645">Protease</keyword>
<reference evidence="8" key="1">
    <citation type="submission" date="2019-09" db="EMBL/GenBank/DDBJ databases">
        <authorList>
            <person name="Zhang L."/>
        </authorList>
    </citation>
    <scope>NUCLEOTIDE SEQUENCE</scope>
</reference>
<proteinExistence type="inferred from homology"/>
<accession>A0A5K1ERV2</accession>
<dbReference type="PANTHER" id="PTHR47967:SF128">
    <property type="entry name" value="ASPARTIC PROTEINASE CDR1-LIKE"/>
    <property type="match status" value="1"/>
</dbReference>
<dbReference type="Pfam" id="PF14543">
    <property type="entry name" value="TAXi_N"/>
    <property type="match status" value="1"/>
</dbReference>
<dbReference type="InterPro" id="IPR051708">
    <property type="entry name" value="Plant_Aspart_Prot_A1"/>
</dbReference>
<dbReference type="GO" id="GO:0005576">
    <property type="term" value="C:extracellular region"/>
    <property type="evidence" value="ECO:0007669"/>
    <property type="project" value="TreeGrafter"/>
</dbReference>
<dbReference type="InterPro" id="IPR034161">
    <property type="entry name" value="Pepsin-like_plant"/>
</dbReference>
<evidence type="ECO:0000256" key="3">
    <source>
        <dbReference type="ARBA" id="ARBA00022750"/>
    </source>
</evidence>
<dbReference type="PROSITE" id="PS51767">
    <property type="entry name" value="PEPTIDASE_A1"/>
    <property type="match status" value="1"/>
</dbReference>
<dbReference type="AlphaFoldDB" id="A0A5K1ERV2"/>
<keyword evidence="4" id="KW-0378">Hydrolase</keyword>
<feature type="signal peptide" evidence="6">
    <location>
        <begin position="1"/>
        <end position="29"/>
    </location>
</feature>